<feature type="chain" id="PRO_5017298350" evidence="1">
    <location>
        <begin position="21"/>
        <end position="189"/>
    </location>
</feature>
<evidence type="ECO:0000259" key="2">
    <source>
        <dbReference type="Pfam" id="PF16694"/>
    </source>
</evidence>
<dbReference type="EMBL" id="QWLB01000007">
    <property type="protein sequence ID" value="RIH93339.1"/>
    <property type="molecule type" value="Genomic_DNA"/>
</dbReference>
<proteinExistence type="predicted"/>
<name>A0A399FD71_9DEIN</name>
<reference evidence="3 4" key="1">
    <citation type="submission" date="2018-08" db="EMBL/GenBank/DDBJ databases">
        <title>Meiothermus granaticius genome AF-68 sequencing project.</title>
        <authorList>
            <person name="Da Costa M.S."/>
            <person name="Albuquerque L."/>
            <person name="Raposo P."/>
            <person name="Froufe H.J.C."/>
            <person name="Barroso C.S."/>
            <person name="Egas C."/>
        </authorList>
    </citation>
    <scope>NUCLEOTIDE SEQUENCE [LARGE SCALE GENOMIC DNA]</scope>
    <source>
        <strain evidence="3 4">AF-68</strain>
    </source>
</reference>
<feature type="domain" description="Cytochrome P460" evidence="2">
    <location>
        <begin position="27"/>
        <end position="157"/>
    </location>
</feature>
<dbReference type="InterPro" id="IPR032033">
    <property type="entry name" value="Cytochrome_P460"/>
</dbReference>
<dbReference type="Gene3D" id="3.50.70.20">
    <property type="entry name" value="Cytochrome P460"/>
    <property type="match status" value="1"/>
</dbReference>
<accession>A0A399FD71</accession>
<dbReference type="AlphaFoldDB" id="A0A399FD71"/>
<evidence type="ECO:0000313" key="3">
    <source>
        <dbReference type="EMBL" id="RIH93339.1"/>
    </source>
</evidence>
<feature type="signal peptide" evidence="1">
    <location>
        <begin position="1"/>
        <end position="20"/>
    </location>
</feature>
<dbReference type="Pfam" id="PF16694">
    <property type="entry name" value="Cytochrome_P460"/>
    <property type="match status" value="1"/>
</dbReference>
<organism evidence="3 4">
    <name type="scientific">Meiothermus granaticius NBRC 107808</name>
    <dbReference type="NCBI Taxonomy" id="1227551"/>
    <lineage>
        <taxon>Bacteria</taxon>
        <taxon>Thermotogati</taxon>
        <taxon>Deinococcota</taxon>
        <taxon>Deinococci</taxon>
        <taxon>Thermales</taxon>
        <taxon>Thermaceae</taxon>
        <taxon>Meiothermus</taxon>
    </lineage>
</organism>
<dbReference type="OrthoDB" id="4798at65551"/>
<keyword evidence="1" id="KW-0732">Signal</keyword>
<keyword evidence="4" id="KW-1185">Reference proteome</keyword>
<protein>
    <submittedName>
        <fullName evidence="3">Cytochrome P460</fullName>
    </submittedName>
</protein>
<evidence type="ECO:0000313" key="4">
    <source>
        <dbReference type="Proteomes" id="UP000266178"/>
    </source>
</evidence>
<dbReference type="CDD" id="cd20716">
    <property type="entry name" value="cyt_P460_fam"/>
    <property type="match status" value="1"/>
</dbReference>
<dbReference type="RefSeq" id="WP_119356290.1">
    <property type="nucleotide sequence ID" value="NZ_BJXM01000002.1"/>
</dbReference>
<sequence>MKSWMGAAVLLGLWAVQAQNAPVAPFPKNYTKGLVLYGMGDRSDGKSRDFYASSAAIDAARRGQELPVGSMLVLETFRAKEAQGGGFLKDSKGFLVRDRPEHELHVMLKVAPESALSKAWVFGAYDPSTGQPQAGTNPLSDCLFCHTEALGTDMLFSFKELKAFAQSGQLQRIDCPLPERQPCPPPRTE</sequence>
<dbReference type="InterPro" id="IPR038142">
    <property type="entry name" value="Cytochrome_P460_sp"/>
</dbReference>
<dbReference type="Proteomes" id="UP000266178">
    <property type="component" value="Unassembled WGS sequence"/>
</dbReference>
<comment type="caution">
    <text evidence="3">The sequence shown here is derived from an EMBL/GenBank/DDBJ whole genome shotgun (WGS) entry which is preliminary data.</text>
</comment>
<evidence type="ECO:0000256" key="1">
    <source>
        <dbReference type="SAM" id="SignalP"/>
    </source>
</evidence>
<gene>
    <name evidence="3" type="ORF">Mgrana_00783</name>
</gene>